<proteinExistence type="predicted"/>
<dbReference type="EMBL" id="MNUU01000008">
    <property type="protein sequence ID" value="OIO08544.1"/>
    <property type="molecule type" value="Genomic_DNA"/>
</dbReference>
<dbReference type="Pfam" id="PF13439">
    <property type="entry name" value="Glyco_transf_4"/>
    <property type="match status" value="1"/>
</dbReference>
<dbReference type="Gene3D" id="3.40.50.2000">
    <property type="entry name" value="Glycogen Phosphorylase B"/>
    <property type="match status" value="2"/>
</dbReference>
<evidence type="ECO:0000259" key="2">
    <source>
        <dbReference type="Pfam" id="PF13439"/>
    </source>
</evidence>
<sequence length="381" mass="43185">MKIAHIVSTFPPYQGGMGNSVYGFADALANLGHEVIVFTAKTKEKIDDDESKLKKIKFKVVYLSPLIKFGNSAVLPQIFTRLRNFDIVHLHYPFYGTAELALAKKIISGKKLKLVLHYHMDNYGTGIKGLIFKTYQKLILPLLLKYSELITCASLDYIEHSFIKNYYRQNKNKFKETYFGVDLNKFKVIANTKKPDPKTILFIGKLDYTYISKGLGLLFKAVNILMAKYNVELELNIIASGNRVDYFKKIAKNLKIMPFVNFLGKVGDQALIENYNKSDVFVLSADSRGEAFGIVLLEAMACACPVIAPNLPGVRSVFNDGEQGYYFINNNANNLAEKIYSVLKDSVKAEEMRRKGRELAIKKYDINKIGKNLSDIYKEII</sequence>
<dbReference type="PANTHER" id="PTHR45947">
    <property type="entry name" value="SULFOQUINOVOSYL TRANSFERASE SQD2"/>
    <property type="match status" value="1"/>
</dbReference>
<gene>
    <name evidence="3" type="ORF">AUJ27_00575</name>
</gene>
<dbReference type="InterPro" id="IPR050194">
    <property type="entry name" value="Glycosyltransferase_grp1"/>
</dbReference>
<dbReference type="STRING" id="1805146.AUJ27_00575"/>
<protein>
    <recommendedName>
        <fullName evidence="5">Glycosyl transferase family 1 domain-containing protein</fullName>
    </recommendedName>
</protein>
<dbReference type="GO" id="GO:0016757">
    <property type="term" value="F:glycosyltransferase activity"/>
    <property type="evidence" value="ECO:0007669"/>
    <property type="project" value="InterPro"/>
</dbReference>
<evidence type="ECO:0008006" key="5">
    <source>
        <dbReference type="Google" id="ProtNLM"/>
    </source>
</evidence>
<dbReference type="Proteomes" id="UP000183192">
    <property type="component" value="Unassembled WGS sequence"/>
</dbReference>
<reference evidence="3 4" key="1">
    <citation type="journal article" date="2016" name="Environ. Microbiol.">
        <title>Genomic resolution of a cold subsurface aquifer community provides metabolic insights for novel microbes adapted to high CO concentrations.</title>
        <authorList>
            <person name="Probst A.J."/>
            <person name="Castelle C.J."/>
            <person name="Singh A."/>
            <person name="Brown C.T."/>
            <person name="Anantharaman K."/>
            <person name="Sharon I."/>
            <person name="Hug L.A."/>
            <person name="Burstein D."/>
            <person name="Emerson J.B."/>
            <person name="Thomas B.C."/>
            <person name="Banfield J.F."/>
        </authorList>
    </citation>
    <scope>NUCLEOTIDE SEQUENCE [LARGE SCALE GENOMIC DNA]</scope>
    <source>
        <strain evidence="3">CG1_02_37_44</strain>
    </source>
</reference>
<feature type="domain" description="Glycosyl transferase family 1" evidence="1">
    <location>
        <begin position="191"/>
        <end position="358"/>
    </location>
</feature>
<accession>A0A1J4TAM3</accession>
<dbReference type="CDD" id="cd03801">
    <property type="entry name" value="GT4_PimA-like"/>
    <property type="match status" value="1"/>
</dbReference>
<evidence type="ECO:0000313" key="4">
    <source>
        <dbReference type="Proteomes" id="UP000183192"/>
    </source>
</evidence>
<dbReference type="Pfam" id="PF00534">
    <property type="entry name" value="Glycos_transf_1"/>
    <property type="match status" value="1"/>
</dbReference>
<comment type="caution">
    <text evidence="3">The sequence shown here is derived from an EMBL/GenBank/DDBJ whole genome shotgun (WGS) entry which is preliminary data.</text>
</comment>
<organism evidence="3 4">
    <name type="scientific">Candidatus Falkowbacteria bacterium CG1_02_37_44</name>
    <dbReference type="NCBI Taxonomy" id="1805146"/>
    <lineage>
        <taxon>Bacteria</taxon>
        <taxon>Candidatus Falkowiibacteriota</taxon>
    </lineage>
</organism>
<evidence type="ECO:0000259" key="1">
    <source>
        <dbReference type="Pfam" id="PF00534"/>
    </source>
</evidence>
<feature type="domain" description="Glycosyltransferase subfamily 4-like N-terminal" evidence="2">
    <location>
        <begin position="15"/>
        <end position="154"/>
    </location>
</feature>
<dbReference type="InterPro" id="IPR001296">
    <property type="entry name" value="Glyco_trans_1"/>
</dbReference>
<dbReference type="InterPro" id="IPR028098">
    <property type="entry name" value="Glyco_trans_4-like_N"/>
</dbReference>
<evidence type="ECO:0000313" key="3">
    <source>
        <dbReference type="EMBL" id="OIO08544.1"/>
    </source>
</evidence>
<dbReference type="SUPFAM" id="SSF53756">
    <property type="entry name" value="UDP-Glycosyltransferase/glycogen phosphorylase"/>
    <property type="match status" value="1"/>
</dbReference>
<dbReference type="AlphaFoldDB" id="A0A1J4TAM3"/>
<dbReference type="PANTHER" id="PTHR45947:SF3">
    <property type="entry name" value="SULFOQUINOVOSYL TRANSFERASE SQD2"/>
    <property type="match status" value="1"/>
</dbReference>
<name>A0A1J4TAM3_9BACT</name>